<dbReference type="Proteomes" id="UP000218690">
    <property type="component" value="Unassembled WGS sequence"/>
</dbReference>
<evidence type="ECO:0000313" key="1">
    <source>
        <dbReference type="EMBL" id="PCC83676.1"/>
    </source>
</evidence>
<name>A0A2A4AN88_9CORY</name>
<accession>A0A2A4AN88</accession>
<proteinExistence type="predicted"/>
<reference evidence="1 2" key="1">
    <citation type="submission" date="2017-09" db="EMBL/GenBank/DDBJ databases">
        <title>Draft Genome Sequence of Corynebacterium accolens AH4003.</title>
        <authorList>
            <person name="Chen Y."/>
            <person name="Oosthuysen W.F."/>
            <person name="Kelley S."/>
            <person name="Horswill A."/>
        </authorList>
    </citation>
    <scope>NUCLEOTIDE SEQUENCE [LARGE SCALE GENOMIC DNA]</scope>
    <source>
        <strain evidence="1 2">AH4003</strain>
    </source>
</reference>
<sequence length="126" mass="13437">MTTTYTVTAERGTSGVWVLECAELGAVSQTKRLANAADEMREALAYQAGLDPDELNIIVDVVLPPDLAEMKARAEKEREEAARLAAAAQASTHDLAVAMRNAGMTVRDMGTVLGVSYQRAQKLAAS</sequence>
<organism evidence="1 2">
    <name type="scientific">Corynebacterium accolens</name>
    <dbReference type="NCBI Taxonomy" id="38284"/>
    <lineage>
        <taxon>Bacteria</taxon>
        <taxon>Bacillati</taxon>
        <taxon>Actinomycetota</taxon>
        <taxon>Actinomycetes</taxon>
        <taxon>Mycobacteriales</taxon>
        <taxon>Corynebacteriaceae</taxon>
        <taxon>Corynebacterium</taxon>
    </lineage>
</organism>
<evidence type="ECO:0000313" key="2">
    <source>
        <dbReference type="Proteomes" id="UP000218690"/>
    </source>
</evidence>
<dbReference type="AlphaFoldDB" id="A0A2A4AN88"/>
<gene>
    <name evidence="1" type="ORF">COM45_02695</name>
</gene>
<protein>
    <submittedName>
        <fullName evidence="1">Uncharacterized protein</fullName>
    </submittedName>
</protein>
<dbReference type="EMBL" id="NWBP01000010">
    <property type="protein sequence ID" value="PCC83676.1"/>
    <property type="molecule type" value="Genomic_DNA"/>
</dbReference>
<comment type="caution">
    <text evidence="1">The sequence shown here is derived from an EMBL/GenBank/DDBJ whole genome shotgun (WGS) entry which is preliminary data.</text>
</comment>